<evidence type="ECO:0000313" key="1">
    <source>
        <dbReference type="EMBL" id="RAM00154.1"/>
    </source>
</evidence>
<proteinExistence type="predicted"/>
<protein>
    <submittedName>
        <fullName evidence="1">Uncharacterized protein</fullName>
    </submittedName>
</protein>
<name>A0A328F6I4_9BACT</name>
<dbReference type="EMBL" id="QLNI01000061">
    <property type="protein sequence ID" value="RAM00154.1"/>
    <property type="molecule type" value="Genomic_DNA"/>
</dbReference>
<dbReference type="AlphaFoldDB" id="A0A328F6I4"/>
<dbReference type="Proteomes" id="UP000248798">
    <property type="component" value="Unassembled WGS sequence"/>
</dbReference>
<comment type="caution">
    <text evidence="1">The sequence shown here is derived from an EMBL/GenBank/DDBJ whole genome shotgun (WGS) entry which is preliminary data.</text>
</comment>
<accession>A0A328F6I4</accession>
<reference evidence="1 2" key="1">
    <citation type="submission" date="2018-06" db="EMBL/GenBank/DDBJ databases">
        <title>Complete Genome Sequence of Desulfobacter hydrogenophilus (DSM3380).</title>
        <authorList>
            <person name="Marietou A."/>
            <person name="Schreiber L."/>
            <person name="Marshall I."/>
            <person name="Jorgensen B."/>
        </authorList>
    </citation>
    <scope>NUCLEOTIDE SEQUENCE [LARGE SCALE GENOMIC DNA]</scope>
    <source>
        <strain evidence="1 2">DSM 3380</strain>
    </source>
</reference>
<gene>
    <name evidence="1" type="ORF">DO021_20550</name>
</gene>
<evidence type="ECO:0000313" key="2">
    <source>
        <dbReference type="Proteomes" id="UP000248798"/>
    </source>
</evidence>
<sequence>MEKNKSPRFSDLFIPFLRCDSKYILSLPQNLDNSEDGILKVFRIIYQNLTIKKGTGFKRTFFLIKPNPAVPRVNCWTFFEQKN</sequence>
<organism evidence="1 2">
    <name type="scientific">Desulfobacter hydrogenophilus</name>
    <dbReference type="NCBI Taxonomy" id="2291"/>
    <lineage>
        <taxon>Bacteria</taxon>
        <taxon>Pseudomonadati</taxon>
        <taxon>Thermodesulfobacteriota</taxon>
        <taxon>Desulfobacteria</taxon>
        <taxon>Desulfobacterales</taxon>
        <taxon>Desulfobacteraceae</taxon>
        <taxon>Desulfobacter</taxon>
    </lineage>
</organism>